<accession>A0AAW5K354</accession>
<reference evidence="1 2" key="1">
    <citation type="submission" date="2022-06" db="EMBL/GenBank/DDBJ databases">
        <title>Isolation of gut microbiota from human fecal samples.</title>
        <authorList>
            <person name="Pamer E.G."/>
            <person name="Barat B."/>
            <person name="Waligurski E."/>
            <person name="Medina S."/>
            <person name="Paddock L."/>
            <person name="Mostad J."/>
        </authorList>
    </citation>
    <scope>NUCLEOTIDE SEQUENCE [LARGE SCALE GENOMIC DNA]</scope>
    <source>
        <strain evidence="1 2">DFI.9.90</strain>
    </source>
</reference>
<sequence>MELLAVLTIIGSAAGISVMAFSDSIARERRMIRNEAQDFSLWIKHRMALAARESVEFRVMLTQGKDRNYEMTLIWFGGMKSLQHEVFTFGDAALAYEGVGELIFSGRWFTMTPAATFIVKSKKSPEVRFFVTISGVGYVDIKERL</sequence>
<gene>
    <name evidence="1" type="ORF">NE630_00960</name>
</gene>
<name>A0AAW5K354_9BACT</name>
<organism evidence="1 2">
    <name type="scientific">Cloacibacillus evryensis</name>
    <dbReference type="NCBI Taxonomy" id="508460"/>
    <lineage>
        <taxon>Bacteria</taxon>
        <taxon>Thermotogati</taxon>
        <taxon>Synergistota</taxon>
        <taxon>Synergistia</taxon>
        <taxon>Synergistales</taxon>
        <taxon>Synergistaceae</taxon>
        <taxon>Cloacibacillus</taxon>
    </lineage>
</organism>
<evidence type="ECO:0000313" key="2">
    <source>
        <dbReference type="Proteomes" id="UP001205919"/>
    </source>
</evidence>
<keyword evidence="2" id="KW-1185">Reference proteome</keyword>
<evidence type="ECO:0008006" key="3">
    <source>
        <dbReference type="Google" id="ProtNLM"/>
    </source>
</evidence>
<protein>
    <recommendedName>
        <fullName evidence="3">Prepilin-type N-terminal cleavage/methylation domain-containing protein</fullName>
    </recommendedName>
</protein>
<proteinExistence type="predicted"/>
<dbReference type="RefSeq" id="WP_147564256.1">
    <property type="nucleotide sequence ID" value="NZ_CABKQM010000008.1"/>
</dbReference>
<dbReference type="Proteomes" id="UP001205919">
    <property type="component" value="Unassembled WGS sequence"/>
</dbReference>
<evidence type="ECO:0000313" key="1">
    <source>
        <dbReference type="EMBL" id="MCQ4812988.1"/>
    </source>
</evidence>
<dbReference type="EMBL" id="JANFYT010000002">
    <property type="protein sequence ID" value="MCQ4812988.1"/>
    <property type="molecule type" value="Genomic_DNA"/>
</dbReference>
<comment type="caution">
    <text evidence="1">The sequence shown here is derived from an EMBL/GenBank/DDBJ whole genome shotgun (WGS) entry which is preliminary data.</text>
</comment>
<dbReference type="AlphaFoldDB" id="A0AAW5K354"/>